<name>A0A830HYW7_9CHLO</name>
<feature type="compositionally biased region" description="Basic residues" evidence="1">
    <location>
        <begin position="230"/>
        <end position="239"/>
    </location>
</feature>
<feature type="compositionally biased region" description="Low complexity" evidence="1">
    <location>
        <begin position="265"/>
        <end position="287"/>
    </location>
</feature>
<feature type="compositionally biased region" description="Low complexity" evidence="1">
    <location>
        <begin position="495"/>
        <end position="518"/>
    </location>
</feature>
<feature type="compositionally biased region" description="Polar residues" evidence="1">
    <location>
        <begin position="177"/>
        <end position="186"/>
    </location>
</feature>
<feature type="region of interest" description="Disordered" evidence="1">
    <location>
        <begin position="395"/>
        <end position="429"/>
    </location>
</feature>
<feature type="region of interest" description="Disordered" evidence="1">
    <location>
        <begin position="198"/>
        <end position="310"/>
    </location>
</feature>
<evidence type="ECO:0000313" key="3">
    <source>
        <dbReference type="Proteomes" id="UP000660262"/>
    </source>
</evidence>
<comment type="caution">
    <text evidence="2">The sequence shown here is derived from an EMBL/GenBank/DDBJ whole genome shotgun (WGS) entry which is preliminary data.</text>
</comment>
<evidence type="ECO:0000256" key="1">
    <source>
        <dbReference type="SAM" id="MobiDB-lite"/>
    </source>
</evidence>
<feature type="compositionally biased region" description="Polar residues" evidence="1">
    <location>
        <begin position="288"/>
        <end position="310"/>
    </location>
</feature>
<feature type="compositionally biased region" description="Low complexity" evidence="1">
    <location>
        <begin position="240"/>
        <end position="258"/>
    </location>
</feature>
<dbReference type="Proteomes" id="UP000660262">
    <property type="component" value="Unassembled WGS sequence"/>
</dbReference>
<dbReference type="AlphaFoldDB" id="A0A830HYW7"/>
<sequence length="593" mass="62458">MGRVQNCSEADASIVLTNTCAVCLKDWLERLERLERQVLCLDQGQRVLQGQVNSVMGFALGAGAGLGASLAATYEALVPAITDAQLPLVRTGANATAEEREGCNTAFERHGIESVRRAGRSQNLAARSVAPGDGVIYPNAKGKALSADGTRQPQRCRTPASFDTGLAQGHRADSSQKKGCTSSRQVAQQVRPVMLQRMANGPSSPTPDREPGYLRVNPPTPWAVPAGLGSHHHHSHHQVPSRSPSPTTPFHAAAAAATPFPPRTPFSAASVSNSNNNNNNHYANINNRPSSRTSWYSMQSNVPSSRSGTPSEDAAAVAAAIAASEAAAATGGLAGNGAFVAALTKQFKRHMTRKYGAIETLVDASVHRVASEAKRRSLPQQRAAAVRLASARATAELSGVSPTGVSSANSSPSPTSSSRTMRWLDDDASGLDDHEKARARAWHAKRMARRKEHVLRRWMAVSNDGGTLGTLERASSPRGDDSMSSPGASPRTPPSAAESAAAEARARLSRSAASLSSAGGTVMTAVGAHPRIETSDPYELALWRMQDEANQLRRALESGGLSPMQVAMQCERLGARLSAARIGHSTPGSLRAL</sequence>
<feature type="compositionally biased region" description="Low complexity" evidence="1">
    <location>
        <begin position="395"/>
        <end position="420"/>
    </location>
</feature>
<accession>A0A830HYW7</accession>
<reference evidence="2" key="1">
    <citation type="submission" date="2020-10" db="EMBL/GenBank/DDBJ databases">
        <title>Unveiling of a novel bifunctional photoreceptor, Dualchrome1, isolated from a cosmopolitan green alga.</title>
        <authorList>
            <person name="Suzuki S."/>
            <person name="Kawachi M."/>
        </authorList>
    </citation>
    <scope>NUCLEOTIDE SEQUENCE</scope>
    <source>
        <strain evidence="2">NIES 2893</strain>
    </source>
</reference>
<organism evidence="2 3">
    <name type="scientific">Pycnococcus provasolii</name>
    <dbReference type="NCBI Taxonomy" id="41880"/>
    <lineage>
        <taxon>Eukaryota</taxon>
        <taxon>Viridiplantae</taxon>
        <taxon>Chlorophyta</taxon>
        <taxon>Pseudoscourfieldiophyceae</taxon>
        <taxon>Pseudoscourfieldiales</taxon>
        <taxon>Pycnococcaceae</taxon>
        <taxon>Pycnococcus</taxon>
    </lineage>
</organism>
<protein>
    <submittedName>
        <fullName evidence="2">Uncharacterized protein</fullName>
    </submittedName>
</protein>
<feature type="region of interest" description="Disordered" evidence="1">
    <location>
        <begin position="144"/>
        <end position="186"/>
    </location>
</feature>
<gene>
    <name evidence="2" type="ORF">PPROV_000934200</name>
</gene>
<proteinExistence type="predicted"/>
<evidence type="ECO:0000313" key="2">
    <source>
        <dbReference type="EMBL" id="GHP10611.1"/>
    </source>
</evidence>
<feature type="region of interest" description="Disordered" evidence="1">
    <location>
        <begin position="465"/>
        <end position="520"/>
    </location>
</feature>
<keyword evidence="3" id="KW-1185">Reference proteome</keyword>
<dbReference type="EMBL" id="BNJQ01000030">
    <property type="protein sequence ID" value="GHP10611.1"/>
    <property type="molecule type" value="Genomic_DNA"/>
</dbReference>